<evidence type="ECO:0000256" key="1">
    <source>
        <dbReference type="SAM" id="Coils"/>
    </source>
</evidence>
<evidence type="ECO:0000256" key="2">
    <source>
        <dbReference type="SAM" id="MobiDB-lite"/>
    </source>
</evidence>
<gene>
    <name evidence="3" type="primary">PLEST003115</name>
    <name evidence="3" type="ORF">PLESTB_001165900</name>
</gene>
<sequence>MDMADMYLYGGYDGVTSAVWDGLLRGPQVAEAEQRCHDLEQQLHHAQQQLLQQQQLQQEQHQAMEVCQRKSHPDDATFGNGGGGTAEAGSSGNGGALGAGRNARWPAGPEGAVRPLLSPASAAFPSVSPASHPLPPMLHLDPAHLLVEADLDVGFTRADIETELHQLGSELEWLCRNEELLRPASALIDITGNAAIPWGMVRAVPSDVLDALRPAFLGHTLLYWMTTTLWPDPLDQLGCAPFSLLDTVPAAGDAERNLLLLLRSHVARKWLPVVRRAMHMVSEAAGHQQDGPRRLGALLEQRDRPQDAGIKAVLSASVKAVDALAEWFWRYPYLAHSIKHNPFFSALLLRALQLGLMVQAAHPLLRLYVATPMVEQRDRMPASLDSVSQDALPRVRLVRKSGYVTQTGGGSFVLCSVRPGVRFDVQAAAAAGVATPAAGGQQHAAAAGPGGGVRPEWVLLKEEVVTWEWDALP</sequence>
<dbReference type="AlphaFoldDB" id="A0A9W6F5Z7"/>
<reference evidence="3 4" key="1">
    <citation type="journal article" date="2023" name="Commun. Biol.">
        <title>Reorganization of the ancestral sex-determining regions during the evolution of trioecy in Pleodorina starrii.</title>
        <authorList>
            <person name="Takahashi K."/>
            <person name="Suzuki S."/>
            <person name="Kawai-Toyooka H."/>
            <person name="Yamamoto K."/>
            <person name="Hamaji T."/>
            <person name="Ootsuki R."/>
            <person name="Yamaguchi H."/>
            <person name="Kawachi M."/>
            <person name="Higashiyama T."/>
            <person name="Nozaki H."/>
        </authorList>
    </citation>
    <scope>NUCLEOTIDE SEQUENCE [LARGE SCALE GENOMIC DNA]</scope>
    <source>
        <strain evidence="3 4">NIES-4479</strain>
    </source>
</reference>
<protein>
    <submittedName>
        <fullName evidence="3">Uncharacterized protein</fullName>
    </submittedName>
</protein>
<keyword evidence="4" id="KW-1185">Reference proteome</keyword>
<name>A0A9W6F5Z7_9CHLO</name>
<keyword evidence="1" id="KW-0175">Coiled coil</keyword>
<comment type="caution">
    <text evidence="3">The sequence shown here is derived from an EMBL/GenBank/DDBJ whole genome shotgun (WGS) entry which is preliminary data.</text>
</comment>
<evidence type="ECO:0000313" key="3">
    <source>
        <dbReference type="EMBL" id="GLC56941.1"/>
    </source>
</evidence>
<proteinExistence type="predicted"/>
<feature type="region of interest" description="Disordered" evidence="2">
    <location>
        <begin position="71"/>
        <end position="114"/>
    </location>
</feature>
<feature type="coiled-coil region" evidence="1">
    <location>
        <begin position="29"/>
        <end position="56"/>
    </location>
</feature>
<dbReference type="Proteomes" id="UP001165080">
    <property type="component" value="Unassembled WGS sequence"/>
</dbReference>
<evidence type="ECO:0000313" key="4">
    <source>
        <dbReference type="Proteomes" id="UP001165080"/>
    </source>
</evidence>
<feature type="compositionally biased region" description="Gly residues" evidence="2">
    <location>
        <begin position="79"/>
        <end position="98"/>
    </location>
</feature>
<organism evidence="3 4">
    <name type="scientific">Pleodorina starrii</name>
    <dbReference type="NCBI Taxonomy" id="330485"/>
    <lineage>
        <taxon>Eukaryota</taxon>
        <taxon>Viridiplantae</taxon>
        <taxon>Chlorophyta</taxon>
        <taxon>core chlorophytes</taxon>
        <taxon>Chlorophyceae</taxon>
        <taxon>CS clade</taxon>
        <taxon>Chlamydomonadales</taxon>
        <taxon>Volvocaceae</taxon>
        <taxon>Pleodorina</taxon>
    </lineage>
</organism>
<accession>A0A9W6F5Z7</accession>
<dbReference type="EMBL" id="BRXU01000017">
    <property type="protein sequence ID" value="GLC56941.1"/>
    <property type="molecule type" value="Genomic_DNA"/>
</dbReference>